<evidence type="ECO:0000313" key="1">
    <source>
        <dbReference type="EMBL" id="OCT62428.1"/>
    </source>
</evidence>
<gene>
    <name evidence="1" type="ORF">XELAEV_18043509mg</name>
</gene>
<dbReference type="EMBL" id="CM004482">
    <property type="protein sequence ID" value="OCT62428.1"/>
    <property type="molecule type" value="Genomic_DNA"/>
</dbReference>
<evidence type="ECO:0000313" key="2">
    <source>
        <dbReference type="Proteomes" id="UP000694892"/>
    </source>
</evidence>
<dbReference type="Proteomes" id="UP000694892">
    <property type="component" value="Chromosome 9_10L"/>
</dbReference>
<proteinExistence type="predicted"/>
<accession>A0A974BWT2</accession>
<reference evidence="2" key="1">
    <citation type="journal article" date="2016" name="Nature">
        <title>Genome evolution in the allotetraploid frog Xenopus laevis.</title>
        <authorList>
            <person name="Session A.M."/>
            <person name="Uno Y."/>
            <person name="Kwon T."/>
            <person name="Chapman J.A."/>
            <person name="Toyoda A."/>
            <person name="Takahashi S."/>
            <person name="Fukui A."/>
            <person name="Hikosaka A."/>
            <person name="Suzuki A."/>
            <person name="Kondo M."/>
            <person name="van Heeringen S.J."/>
            <person name="Quigley I."/>
            <person name="Heinz S."/>
            <person name="Ogino H."/>
            <person name="Ochi H."/>
            <person name="Hellsten U."/>
            <person name="Lyons J.B."/>
            <person name="Simakov O."/>
            <person name="Putnam N."/>
            <person name="Stites J."/>
            <person name="Kuroki Y."/>
            <person name="Tanaka T."/>
            <person name="Michiue T."/>
            <person name="Watanabe M."/>
            <person name="Bogdanovic O."/>
            <person name="Lister R."/>
            <person name="Georgiou G."/>
            <person name="Paranjpe S.S."/>
            <person name="van Kruijsbergen I."/>
            <person name="Shu S."/>
            <person name="Carlson J."/>
            <person name="Kinoshita T."/>
            <person name="Ohta Y."/>
            <person name="Mawaribuchi S."/>
            <person name="Jenkins J."/>
            <person name="Grimwood J."/>
            <person name="Schmutz J."/>
            <person name="Mitros T."/>
            <person name="Mozaffari S.V."/>
            <person name="Suzuki Y."/>
            <person name="Haramoto Y."/>
            <person name="Yamamoto T.S."/>
            <person name="Takagi C."/>
            <person name="Heald R."/>
            <person name="Miller K."/>
            <person name="Haudenschild C."/>
            <person name="Kitzman J."/>
            <person name="Nakayama T."/>
            <person name="Izutsu Y."/>
            <person name="Robert J."/>
            <person name="Fortriede J."/>
            <person name="Burns K."/>
            <person name="Lotay V."/>
            <person name="Karimi K."/>
            <person name="Yasuoka Y."/>
            <person name="Dichmann D.S."/>
            <person name="Flajnik M.F."/>
            <person name="Houston D.W."/>
            <person name="Shendure J."/>
            <person name="DuPasquier L."/>
            <person name="Vize P.D."/>
            <person name="Zorn A.M."/>
            <person name="Ito M."/>
            <person name="Marcotte E.M."/>
            <person name="Wallingford J.B."/>
            <person name="Ito Y."/>
            <person name="Asashima M."/>
            <person name="Ueno N."/>
            <person name="Matsuda Y."/>
            <person name="Veenstra G.J."/>
            <person name="Fujiyama A."/>
            <person name="Harland R.M."/>
            <person name="Taira M."/>
            <person name="Rokhsar D.S."/>
        </authorList>
    </citation>
    <scope>NUCLEOTIDE SEQUENCE [LARGE SCALE GENOMIC DNA]</scope>
    <source>
        <strain evidence="2">J</strain>
    </source>
</reference>
<sequence>MLCPTDSRKDAINLSTAGKKAPVGVLHREVSCAPATHYSYMIVSGSADCNRNYNSQYPLPHKNFKTGHSTETIHCPQTSWNGIIFQRHHHLTLQQLEF</sequence>
<name>A0A974BWT2_XENLA</name>
<dbReference type="AlphaFoldDB" id="A0A974BWT2"/>
<protein>
    <submittedName>
        <fullName evidence="1">Uncharacterized protein</fullName>
    </submittedName>
</protein>
<organism evidence="1 2">
    <name type="scientific">Xenopus laevis</name>
    <name type="common">African clawed frog</name>
    <dbReference type="NCBI Taxonomy" id="8355"/>
    <lineage>
        <taxon>Eukaryota</taxon>
        <taxon>Metazoa</taxon>
        <taxon>Chordata</taxon>
        <taxon>Craniata</taxon>
        <taxon>Vertebrata</taxon>
        <taxon>Euteleostomi</taxon>
        <taxon>Amphibia</taxon>
        <taxon>Batrachia</taxon>
        <taxon>Anura</taxon>
        <taxon>Pipoidea</taxon>
        <taxon>Pipidae</taxon>
        <taxon>Xenopodinae</taxon>
        <taxon>Xenopus</taxon>
        <taxon>Xenopus</taxon>
    </lineage>
</organism>